<name>A0A835SN83_CHLIN</name>
<feature type="domain" description="FAS1" evidence="3">
    <location>
        <begin position="424"/>
        <end position="579"/>
    </location>
</feature>
<dbReference type="AlphaFoldDB" id="A0A835SN83"/>
<dbReference type="Proteomes" id="UP000650467">
    <property type="component" value="Unassembled WGS sequence"/>
</dbReference>
<feature type="chain" id="PRO_5033020500" description="FAS1 domain-containing protein" evidence="2">
    <location>
        <begin position="22"/>
        <end position="915"/>
    </location>
</feature>
<keyword evidence="2" id="KW-0732">Signal</keyword>
<dbReference type="GO" id="GO:0005615">
    <property type="term" value="C:extracellular space"/>
    <property type="evidence" value="ECO:0007669"/>
    <property type="project" value="TreeGrafter"/>
</dbReference>
<evidence type="ECO:0000259" key="3">
    <source>
        <dbReference type="PROSITE" id="PS50213"/>
    </source>
</evidence>
<evidence type="ECO:0000256" key="2">
    <source>
        <dbReference type="SAM" id="SignalP"/>
    </source>
</evidence>
<dbReference type="SMART" id="SM00554">
    <property type="entry name" value="FAS1"/>
    <property type="match status" value="4"/>
</dbReference>
<feature type="domain" description="FAS1" evidence="3">
    <location>
        <begin position="261"/>
        <end position="405"/>
    </location>
</feature>
<evidence type="ECO:0000256" key="1">
    <source>
        <dbReference type="SAM" id="MobiDB-lite"/>
    </source>
</evidence>
<sequence>MAKGACWVTVLLLLAATGASAVSFPPSPEPASPLPPSPAPPSPAPPSPEPSPAPPSPAPPSPIPPSPLPPSPAPPAPAVTYNSVYDYIVKRRASGLSFTYQLMLLAASLAPAQVAALNSSSLAVTAFLLSDTAFDAFARKWGYANSAGLLNAGFSSAAIQASTQQTLTYIYVNQAVRIADLPNNGSSPADNTTTTYFDTQLTGTGLSSYFTRIGVRRNANDSRPQAARVVGNSGVAGLLDADVPAGAAFINLLDRVPQFYFDTPYDVLKADPEFSTLVSQLDTVPTLAPIKQQLQRTNLSQTFLAPTNAAIAKFTATYNLSLDDPALAPTLYGYLRLNATKEVVSTDNITTVPSSLGQIVTFTKSGQQPIVKSFQPNGTWANVTVPNIPTGFQVRAYVHKLDAVIVPLSYTAVQPGAAAAAVTFPSIWDYLISRPDLSVVVFALKQLGQETLLRNASLDFTVFALNNDAFDKFSRRIGLNSTADINQRPDLLQAVIETQWYHMIPQVFRIGDQPLNTTSYFQTRLATVLGKVGSFSRIGIRRGGAADPPIVVSTSTTGNLLAQDVQAGAGYVNVIDKVQEYFYNSMYEAIKGEPDMAAVAAQLDASPQLATIKQQLQQTNLTRTFLAPTDTAVARLTSVYGLTMNDTAYGAHIYGYHQLTEARSLDPNYPGTSSAMSLGCCTVNFTVTRTNGSTAYSHLRDGTRANVISANIPVGFGPVAYVHKIDQVLLPEYTSAWHYISLQPDFRALAGLLALEGSVLAELRAPSPPLSLLAPNDAAVAKAAAAYGVTNITQLLTSASLQKAVLANHALSGAYPLERLNGTLDTRAGAGYLTAVRGSTITITAAQSRATVLQASSNVSILYGRAYVHTVDMVLLPRELPAPGGGGGGAGSAAPSLLALLLAPLVACAASLLLA</sequence>
<accession>A0A835SN83</accession>
<reference evidence="4" key="1">
    <citation type="journal article" date="2020" name="bioRxiv">
        <title>Comparative genomics of Chlamydomonas.</title>
        <authorList>
            <person name="Craig R.J."/>
            <person name="Hasan A.R."/>
            <person name="Ness R.W."/>
            <person name="Keightley P.D."/>
        </authorList>
    </citation>
    <scope>NUCLEOTIDE SEQUENCE</scope>
    <source>
        <strain evidence="4">SAG 7.73</strain>
    </source>
</reference>
<dbReference type="EMBL" id="JAEHOC010000057">
    <property type="protein sequence ID" value="KAG2425284.1"/>
    <property type="molecule type" value="Genomic_DNA"/>
</dbReference>
<dbReference type="Gene3D" id="2.30.180.10">
    <property type="entry name" value="FAS1 domain"/>
    <property type="match status" value="5"/>
</dbReference>
<dbReference type="InterPro" id="IPR000782">
    <property type="entry name" value="FAS1_domain"/>
</dbReference>
<dbReference type="InterPro" id="IPR036378">
    <property type="entry name" value="FAS1_dom_sf"/>
</dbReference>
<comment type="caution">
    <text evidence="4">The sequence shown here is derived from an EMBL/GenBank/DDBJ whole genome shotgun (WGS) entry which is preliminary data.</text>
</comment>
<dbReference type="OrthoDB" id="286301at2759"/>
<feature type="signal peptide" evidence="2">
    <location>
        <begin position="1"/>
        <end position="21"/>
    </location>
</feature>
<dbReference type="InterPro" id="IPR050904">
    <property type="entry name" value="Adhesion/Biosynth-related"/>
</dbReference>
<dbReference type="PANTHER" id="PTHR10900">
    <property type="entry name" value="PERIOSTIN-RELATED"/>
    <property type="match status" value="1"/>
</dbReference>
<evidence type="ECO:0000313" key="4">
    <source>
        <dbReference type="EMBL" id="KAG2425284.1"/>
    </source>
</evidence>
<dbReference type="Pfam" id="PF02469">
    <property type="entry name" value="Fasciclin"/>
    <property type="match status" value="4"/>
</dbReference>
<feature type="domain" description="FAS1" evidence="3">
    <location>
        <begin position="733"/>
        <end position="875"/>
    </location>
</feature>
<dbReference type="PANTHER" id="PTHR10900:SF77">
    <property type="entry name" value="FI19380P1"/>
    <property type="match status" value="1"/>
</dbReference>
<keyword evidence="5" id="KW-1185">Reference proteome</keyword>
<feature type="compositionally biased region" description="Pro residues" evidence="1">
    <location>
        <begin position="25"/>
        <end position="73"/>
    </location>
</feature>
<dbReference type="PROSITE" id="PS50213">
    <property type="entry name" value="FAS1"/>
    <property type="match status" value="3"/>
</dbReference>
<proteinExistence type="predicted"/>
<protein>
    <recommendedName>
        <fullName evidence="3">FAS1 domain-containing protein</fullName>
    </recommendedName>
</protein>
<dbReference type="SUPFAM" id="SSF82153">
    <property type="entry name" value="FAS1 domain"/>
    <property type="match status" value="4"/>
</dbReference>
<gene>
    <name evidence="4" type="ORF">HXX76_013865</name>
</gene>
<organism evidence="4 5">
    <name type="scientific">Chlamydomonas incerta</name>
    <dbReference type="NCBI Taxonomy" id="51695"/>
    <lineage>
        <taxon>Eukaryota</taxon>
        <taxon>Viridiplantae</taxon>
        <taxon>Chlorophyta</taxon>
        <taxon>core chlorophytes</taxon>
        <taxon>Chlorophyceae</taxon>
        <taxon>CS clade</taxon>
        <taxon>Chlamydomonadales</taxon>
        <taxon>Chlamydomonadaceae</taxon>
        <taxon>Chlamydomonas</taxon>
    </lineage>
</organism>
<evidence type="ECO:0000313" key="5">
    <source>
        <dbReference type="Proteomes" id="UP000650467"/>
    </source>
</evidence>
<feature type="region of interest" description="Disordered" evidence="1">
    <location>
        <begin position="23"/>
        <end position="73"/>
    </location>
</feature>